<dbReference type="GO" id="GO:0016020">
    <property type="term" value="C:membrane"/>
    <property type="evidence" value="ECO:0007669"/>
    <property type="project" value="UniProtKB-SubCell"/>
</dbReference>
<dbReference type="InterPro" id="IPR034003">
    <property type="entry name" value="ABCG_PDR_2"/>
</dbReference>
<dbReference type="InterPro" id="IPR003593">
    <property type="entry name" value="AAA+_ATPase"/>
</dbReference>
<evidence type="ECO:0000256" key="2">
    <source>
        <dbReference type="ARBA" id="ARBA00022448"/>
    </source>
</evidence>
<evidence type="ECO:0000256" key="9">
    <source>
        <dbReference type="SAM" id="MobiDB-lite"/>
    </source>
</evidence>
<organism evidence="12 13">
    <name type="scientific">Pichia sorbitophila (strain ATCC MYA-4447 / BCRC 22081 / CBS 7064 / NBRC 10061 / NRRL Y-12695)</name>
    <name type="common">Hybrid yeast</name>
    <dbReference type="NCBI Taxonomy" id="559304"/>
    <lineage>
        <taxon>Eukaryota</taxon>
        <taxon>Fungi</taxon>
        <taxon>Dikarya</taxon>
        <taxon>Ascomycota</taxon>
        <taxon>Saccharomycotina</taxon>
        <taxon>Pichiomycetes</taxon>
        <taxon>Debaryomycetaceae</taxon>
        <taxon>Millerozyma</taxon>
    </lineage>
</organism>
<dbReference type="InterPro" id="IPR017871">
    <property type="entry name" value="ABC_transporter-like_CS"/>
</dbReference>
<dbReference type="OrthoDB" id="245989at2759"/>
<dbReference type="eggNOG" id="KOG0065">
    <property type="taxonomic scope" value="Eukaryota"/>
</dbReference>
<evidence type="ECO:0000313" key="13">
    <source>
        <dbReference type="Proteomes" id="UP000005222"/>
    </source>
</evidence>
<feature type="transmembrane region" description="Helical" evidence="10">
    <location>
        <begin position="1316"/>
        <end position="1335"/>
    </location>
</feature>
<dbReference type="EMBL" id="FO082055">
    <property type="protein sequence ID" value="CCE79786.1"/>
    <property type="molecule type" value="Genomic_DNA"/>
</dbReference>
<evidence type="ECO:0000313" key="12">
    <source>
        <dbReference type="EMBL" id="CCE79786.1"/>
    </source>
</evidence>
<feature type="transmembrane region" description="Helical" evidence="10">
    <location>
        <begin position="1193"/>
        <end position="1214"/>
    </location>
</feature>
<keyword evidence="7 10" id="KW-1133">Transmembrane helix</keyword>
<evidence type="ECO:0000256" key="10">
    <source>
        <dbReference type="SAM" id="Phobius"/>
    </source>
</evidence>
<feature type="transmembrane region" description="Helical" evidence="10">
    <location>
        <begin position="1347"/>
        <end position="1374"/>
    </location>
</feature>
<dbReference type="Pfam" id="PF06422">
    <property type="entry name" value="PDR_CDR"/>
    <property type="match status" value="1"/>
</dbReference>
<dbReference type="InterPro" id="IPR029481">
    <property type="entry name" value="ABC_trans_N"/>
</dbReference>
<feature type="transmembrane region" description="Helical" evidence="10">
    <location>
        <begin position="552"/>
        <end position="572"/>
    </location>
</feature>
<feature type="region of interest" description="Disordered" evidence="9">
    <location>
        <begin position="809"/>
        <end position="849"/>
    </location>
</feature>
<dbReference type="Proteomes" id="UP000005222">
    <property type="component" value="Chromosome E"/>
</dbReference>
<feature type="domain" description="ABC transporter" evidence="11">
    <location>
        <begin position="857"/>
        <end position="1101"/>
    </location>
</feature>
<dbReference type="HOGENOM" id="CLU_000604_35_0_1"/>
<dbReference type="GO" id="GO:0016887">
    <property type="term" value="F:ATP hydrolysis activity"/>
    <property type="evidence" value="ECO:0007669"/>
    <property type="project" value="InterPro"/>
</dbReference>
<dbReference type="NCBIfam" id="TIGR00956">
    <property type="entry name" value="3a01205"/>
    <property type="match status" value="1"/>
</dbReference>
<reference evidence="12 13" key="1">
    <citation type="journal article" date="2012" name="G3 (Bethesda)">
        <title>Pichia sorbitophila, an interspecies yeast hybrid reveals early steps of genome resolution following polyploidization.</title>
        <authorList>
            <person name="Leh Louis V."/>
            <person name="Despons L."/>
            <person name="Friedrich A."/>
            <person name="Martin T."/>
            <person name="Durrens P."/>
            <person name="Casaregola S."/>
            <person name="Neuveglise C."/>
            <person name="Fairhead C."/>
            <person name="Marck C."/>
            <person name="Cruz J.A."/>
            <person name="Straub M.L."/>
            <person name="Kugler V."/>
            <person name="Sacerdot C."/>
            <person name="Uzunov Z."/>
            <person name="Thierry A."/>
            <person name="Weiss S."/>
            <person name="Bleykasten C."/>
            <person name="De Montigny J."/>
            <person name="Jacques N."/>
            <person name="Jung P."/>
            <person name="Lemaire M."/>
            <person name="Mallet S."/>
            <person name="Morel G."/>
            <person name="Richard G.F."/>
            <person name="Sarkar A."/>
            <person name="Savel G."/>
            <person name="Schacherer J."/>
            <person name="Seret M.L."/>
            <person name="Talla E."/>
            <person name="Samson G."/>
            <person name="Jubin C."/>
            <person name="Poulain J."/>
            <person name="Vacherie B."/>
            <person name="Barbe V."/>
            <person name="Pelletier E."/>
            <person name="Sherman D.J."/>
            <person name="Westhof E."/>
            <person name="Weissenbach J."/>
            <person name="Baret P.V."/>
            <person name="Wincker P."/>
            <person name="Gaillardin C."/>
            <person name="Dujon B."/>
            <person name="Souciet J.L."/>
        </authorList>
    </citation>
    <scope>NUCLEOTIDE SEQUENCE [LARGE SCALE GENOMIC DNA]</scope>
    <source>
        <strain evidence="13">ATCC MYA-4447 / BCRC 22081 / CBS 7064 / NBRC 10061 / NRRL Y-12695</strain>
    </source>
</reference>
<dbReference type="OMA" id="WHDVCYE"/>
<feature type="transmembrane region" description="Helical" evidence="10">
    <location>
        <begin position="665"/>
        <end position="686"/>
    </location>
</feature>
<dbReference type="InterPro" id="IPR034001">
    <property type="entry name" value="ABCG_PDR_1"/>
</dbReference>
<dbReference type="GO" id="GO:0140359">
    <property type="term" value="F:ABC-type transporter activity"/>
    <property type="evidence" value="ECO:0007669"/>
    <property type="project" value="InterPro"/>
</dbReference>
<sequence length="1499" mass="169020">MAEEKFHDAKPEDLGSGEVRPSVEGRGDQESMRSDDIHVYQGFDQANEDIRELARTATQNSISRKDSASLNKYLSNMSDVPGVSPFESDDPRLDPFNPDFDSKMWVKNLRRVHESDYDYYHPECLSMAFRNLRASGIAAGADYQPTVLNGWWKFIADTTRLLQKDNSSRYFDILKQMDGFVNAGELTVVLGRPGSGCSTLLKTVAANTYGFKINKECELTYDGISQAEIQSRYRGNVIYAAETDNHFPTLTVGDTLEFVAALKTPRNRGNVDRETYAKHMAAVIMATYGLSHTRNTKVGNDFIRGVSGGERKRVSIAEATLSGTNIQCWDNATRGLDAATALEFVRALKTSTRVMKSACMVAIYQCSEDAYALFDNAVLLYEGYQIYWGPGNKAKAFFENMGYECPQRQTTADFLTSLTNPAERVVKKGYENKVPRTPEEFNTYWRNSPEYKALVDKVDDYLHGAKEENKGEAFANAQVVRQAKRVSKSSPYMISYFMQVKLLMRRNIWRTQRSPSVTIQTMFSQLIMGLILGSVFYNTPSTTSSFYSRGSALFFSLLFNAFLSLLEILAIFEAREIVQKHRVFALYHPSAEGLASVITELPTKIISSIAFNFPIYFLVNLRRNPGRFFFYWLSVFSATLTMSHMFRCLGAIFGTFAQAMTFATTLLLALVIFTGFAIPISSMLGWSRWINYLDPLGYVFESLMANEFHNREFECDQFIPSGQGYTNVGSTNVGCSAIGSKLGSKSVQGNDYIATSFSYSNAHKWRNFGINIGFCVFFLFLYLLLTELNKGKRQKGEVALFLSNPIGRSGRNKKQKQSDLESGNLNEKSSYNQVDSMKDNSGSSNSSDKIPSDKEIFHWRNLTYEVKIKSENRVLLDHIDGWVKPGQVTALMGSSGAGKTTLLNCLCDRVSSGVITDGVRSVNGKSLDSSFQRSIGYCQQQDLHLPLQTVRESLQFSARLRQPNYVSLKEKYDYVEYVIDLLEMTAYADALVGETGEGLNVEQRKRLTIGVELVAKPDLLIFLDEPTSGLDSQTAWAVCKLIRKLADSGQAILCTIHQPSAILLQEFDRLLFLQKGGQTVYFGDLGENCSTLTSYFEKYGADPCPKAANPAEWMLAVVGAAPGSKAKQDYFEVWRNSTEFQEVQKELDQMEQELSKIPKKKFRDSDKTYATPVWKQFLIVSQRSLQQSWRSPGYIYSKMFLVVTASIFNGFSFFKAKTTAQGLQNQMYSFFMTLIPFNTLVNQMIPLFIKQRSLYETREAPSRIYSWFAFMGAQITSEIPYQIVVGTLSFLCWYYPVGFYQNAEATNQVNGRAITMWLFITAFYVYTSTMGHLCASFNEIAENAANLAVTLFTLCLLFCGVMATPSVFPGFWIFMYRCSPFTYLIQGGLATGLANTKMTCSDEEFVVFNPPDSKTCGEYLSSYIKSAGGYLKDESATSSCRYCAYQESNQYLAQINVIWGQRWRNWGVFICFIAINIILAFTFYYLARVPKGSKKRKTD</sequence>
<dbReference type="FunCoup" id="G8YPB8">
    <property type="interactions" value="653"/>
</dbReference>
<keyword evidence="5" id="KW-0547">Nucleotide-binding</keyword>
<dbReference type="InterPro" id="IPR005285">
    <property type="entry name" value="Drug-R_PDR/CDR"/>
</dbReference>
<keyword evidence="3 10" id="KW-0812">Transmembrane</keyword>
<keyword evidence="6" id="KW-0067">ATP-binding</keyword>
<evidence type="ECO:0000256" key="6">
    <source>
        <dbReference type="ARBA" id="ARBA00022840"/>
    </source>
</evidence>
<dbReference type="Gene3D" id="3.40.50.300">
    <property type="entry name" value="P-loop containing nucleotide triphosphate hydrolases"/>
    <property type="match status" value="2"/>
</dbReference>
<evidence type="ECO:0000259" key="11">
    <source>
        <dbReference type="PROSITE" id="PS50893"/>
    </source>
</evidence>
<dbReference type="Pfam" id="PF14510">
    <property type="entry name" value="ABC_trans_N"/>
    <property type="match status" value="1"/>
</dbReference>
<feature type="transmembrane region" description="Helical" evidence="10">
    <location>
        <begin position="768"/>
        <end position="785"/>
    </location>
</feature>
<feature type="transmembrane region" description="Helical" evidence="10">
    <location>
        <begin position="1226"/>
        <end position="1249"/>
    </location>
</feature>
<dbReference type="PANTHER" id="PTHR19241">
    <property type="entry name" value="ATP-BINDING CASSETTE TRANSPORTER"/>
    <property type="match status" value="1"/>
</dbReference>
<dbReference type="Pfam" id="PF00005">
    <property type="entry name" value="ABC_tran"/>
    <property type="match status" value="2"/>
</dbReference>
<comment type="subcellular location">
    <subcellularLocation>
        <location evidence="1">Membrane</location>
        <topology evidence="1">Multi-pass membrane protein</topology>
    </subcellularLocation>
</comment>
<feature type="compositionally biased region" description="Polar residues" evidence="9">
    <location>
        <begin position="820"/>
        <end position="834"/>
    </location>
</feature>
<dbReference type="GO" id="GO:0005524">
    <property type="term" value="F:ATP binding"/>
    <property type="evidence" value="ECO:0007669"/>
    <property type="project" value="UniProtKB-KW"/>
</dbReference>
<dbReference type="FunFam" id="3.40.50.300:FF:000054">
    <property type="entry name" value="ABC multidrug transporter atrF"/>
    <property type="match status" value="1"/>
</dbReference>
<keyword evidence="2" id="KW-0813">Transport</keyword>
<feature type="transmembrane region" description="Helical" evidence="10">
    <location>
        <begin position="629"/>
        <end position="653"/>
    </location>
</feature>
<protein>
    <submittedName>
        <fullName evidence="12">Piso0_001883 protein</fullName>
    </submittedName>
</protein>
<accession>G8YPB8</accession>
<feature type="compositionally biased region" description="Basic and acidic residues" evidence="9">
    <location>
        <begin position="1"/>
        <end position="13"/>
    </location>
</feature>
<dbReference type="PROSITE" id="PS00211">
    <property type="entry name" value="ABC_TRANSPORTER_1"/>
    <property type="match status" value="1"/>
</dbReference>
<dbReference type="CDD" id="cd03233">
    <property type="entry name" value="ABCG_PDR_domain1"/>
    <property type="match status" value="1"/>
</dbReference>
<dbReference type="InterPro" id="IPR013525">
    <property type="entry name" value="ABC2_TM"/>
</dbReference>
<keyword evidence="8 10" id="KW-0472">Membrane</keyword>
<evidence type="ECO:0000256" key="5">
    <source>
        <dbReference type="ARBA" id="ARBA00022741"/>
    </source>
</evidence>
<feature type="transmembrane region" description="Helical" evidence="10">
    <location>
        <begin position="593"/>
        <end position="617"/>
    </location>
</feature>
<evidence type="ECO:0000256" key="3">
    <source>
        <dbReference type="ARBA" id="ARBA00022692"/>
    </source>
</evidence>
<dbReference type="CDD" id="cd03232">
    <property type="entry name" value="ABCG_PDR_domain2"/>
    <property type="match status" value="1"/>
</dbReference>
<dbReference type="Pfam" id="PF01061">
    <property type="entry name" value="ABC2_membrane"/>
    <property type="match status" value="2"/>
</dbReference>
<feature type="compositionally biased region" description="Low complexity" evidence="9">
    <location>
        <begin position="839"/>
        <end position="849"/>
    </location>
</feature>
<keyword evidence="13" id="KW-1185">Reference proteome</keyword>
<dbReference type="GO" id="GO:1990961">
    <property type="term" value="P:xenobiotic detoxification by transmembrane export across the plasma membrane"/>
    <property type="evidence" value="ECO:0007669"/>
    <property type="project" value="InterPro"/>
</dbReference>
<dbReference type="InParanoid" id="G8YPB8"/>
<name>G8YPB8_PICSO</name>
<feature type="compositionally biased region" description="Basic and acidic residues" evidence="9">
    <location>
        <begin position="21"/>
        <end position="35"/>
    </location>
</feature>
<proteinExistence type="predicted"/>
<dbReference type="InterPro" id="IPR003439">
    <property type="entry name" value="ABC_transporter-like_ATP-bd"/>
</dbReference>
<gene>
    <name evidence="12" type="primary">Piso0_001883</name>
    <name evidence="12" type="ORF">GNLVRS01_PISO0E14700g</name>
</gene>
<feature type="domain" description="ABC transporter" evidence="11">
    <location>
        <begin position="159"/>
        <end position="407"/>
    </location>
</feature>
<feature type="region of interest" description="Disordered" evidence="9">
    <location>
        <begin position="1"/>
        <end position="35"/>
    </location>
</feature>
<dbReference type="InterPro" id="IPR010929">
    <property type="entry name" value="PDR_CDR_ABC"/>
</dbReference>
<dbReference type="SUPFAM" id="SSF52540">
    <property type="entry name" value="P-loop containing nucleoside triphosphate hydrolases"/>
    <property type="match status" value="2"/>
</dbReference>
<feature type="transmembrane region" description="Helical" evidence="10">
    <location>
        <begin position="516"/>
        <end position="537"/>
    </location>
</feature>
<dbReference type="PROSITE" id="PS50893">
    <property type="entry name" value="ABC_TRANSPORTER_2"/>
    <property type="match status" value="2"/>
</dbReference>
<evidence type="ECO:0000256" key="8">
    <source>
        <dbReference type="ARBA" id="ARBA00023136"/>
    </source>
</evidence>
<evidence type="ECO:0000256" key="7">
    <source>
        <dbReference type="ARBA" id="ARBA00022989"/>
    </source>
</evidence>
<dbReference type="SMART" id="SM00382">
    <property type="entry name" value="AAA"/>
    <property type="match status" value="2"/>
</dbReference>
<feature type="transmembrane region" description="Helical" evidence="10">
    <location>
        <begin position="1279"/>
        <end position="1296"/>
    </location>
</feature>
<feature type="transmembrane region" description="Helical" evidence="10">
    <location>
        <begin position="1466"/>
        <end position="1487"/>
    </location>
</feature>
<evidence type="ECO:0000256" key="4">
    <source>
        <dbReference type="ARBA" id="ARBA00022737"/>
    </source>
</evidence>
<dbReference type="STRING" id="559304.G8YPB8"/>
<evidence type="ECO:0000256" key="1">
    <source>
        <dbReference type="ARBA" id="ARBA00004141"/>
    </source>
</evidence>
<keyword evidence="4" id="KW-0677">Repeat</keyword>
<dbReference type="InterPro" id="IPR027417">
    <property type="entry name" value="P-loop_NTPase"/>
</dbReference>